<dbReference type="InterPro" id="IPR006068">
    <property type="entry name" value="ATPase_P-typ_cation-transptr_C"/>
</dbReference>
<dbReference type="EC" id="7.2.2.8" evidence="2"/>
<keyword evidence="3" id="KW-0813">Transport</keyword>
<dbReference type="GO" id="GO:0046872">
    <property type="term" value="F:metal ion binding"/>
    <property type="evidence" value="ECO:0007669"/>
    <property type="project" value="UniProtKB-KW"/>
</dbReference>
<dbReference type="Gene3D" id="2.70.150.10">
    <property type="entry name" value="Calcium-transporting ATPase, cytoplasmic transduction domain A"/>
    <property type="match status" value="1"/>
</dbReference>
<dbReference type="SMART" id="SM00831">
    <property type="entry name" value="Cation_ATPase_N"/>
    <property type="match status" value="1"/>
</dbReference>
<dbReference type="OrthoDB" id="9763278at2"/>
<evidence type="ECO:0000256" key="6">
    <source>
        <dbReference type="ARBA" id="ARBA00022741"/>
    </source>
</evidence>
<comment type="catalytic activity">
    <reaction evidence="14">
        <text>Cu(+)(in) + ATP + H2O = Cu(+)(out) + ADP + phosphate + H(+)</text>
        <dbReference type="Rhea" id="RHEA:25792"/>
        <dbReference type="ChEBI" id="CHEBI:15377"/>
        <dbReference type="ChEBI" id="CHEBI:15378"/>
        <dbReference type="ChEBI" id="CHEBI:30616"/>
        <dbReference type="ChEBI" id="CHEBI:43474"/>
        <dbReference type="ChEBI" id="CHEBI:49552"/>
        <dbReference type="ChEBI" id="CHEBI:456216"/>
        <dbReference type="EC" id="7.2.2.8"/>
    </reaction>
</comment>
<dbReference type="PRINTS" id="PR00121">
    <property type="entry name" value="NAKATPASE"/>
</dbReference>
<dbReference type="PANTHER" id="PTHR42861">
    <property type="entry name" value="CALCIUM-TRANSPORTING ATPASE"/>
    <property type="match status" value="1"/>
</dbReference>
<evidence type="ECO:0000256" key="4">
    <source>
        <dbReference type="ARBA" id="ARBA00022692"/>
    </source>
</evidence>
<keyword evidence="7" id="KW-0187">Copper transport</keyword>
<dbReference type="InterPro" id="IPR004014">
    <property type="entry name" value="ATPase_P-typ_cation-transptr_N"/>
</dbReference>
<reference evidence="18" key="1">
    <citation type="submission" date="2016-10" db="EMBL/GenBank/DDBJ databases">
        <authorList>
            <person name="Varghese N."/>
            <person name="Submissions S."/>
        </authorList>
    </citation>
    <scope>NUCLEOTIDE SEQUENCE [LARGE SCALE GENOMIC DNA]</scope>
    <source>
        <strain evidence="18">DSM 5918</strain>
    </source>
</reference>
<evidence type="ECO:0000256" key="15">
    <source>
        <dbReference type="SAM" id="Phobius"/>
    </source>
</evidence>
<dbReference type="SFLD" id="SFLDG00002">
    <property type="entry name" value="C1.7:_P-type_atpase_like"/>
    <property type="match status" value="1"/>
</dbReference>
<dbReference type="InterPro" id="IPR023214">
    <property type="entry name" value="HAD_sf"/>
</dbReference>
<dbReference type="Gene3D" id="3.40.1110.10">
    <property type="entry name" value="Calcium-transporting ATPase, cytoplasmic domain N"/>
    <property type="match status" value="1"/>
</dbReference>
<dbReference type="Gene3D" id="3.40.50.1000">
    <property type="entry name" value="HAD superfamily/HAD-like"/>
    <property type="match status" value="1"/>
</dbReference>
<dbReference type="SFLD" id="SFLDS00003">
    <property type="entry name" value="Haloacid_Dehalogenase"/>
    <property type="match status" value="1"/>
</dbReference>
<evidence type="ECO:0000256" key="3">
    <source>
        <dbReference type="ARBA" id="ARBA00022448"/>
    </source>
</evidence>
<dbReference type="SFLD" id="SFLDF00027">
    <property type="entry name" value="p-type_atpase"/>
    <property type="match status" value="1"/>
</dbReference>
<organism evidence="17 18">
    <name type="scientific">Desulfomicrobium apsheronum</name>
    <dbReference type="NCBI Taxonomy" id="52560"/>
    <lineage>
        <taxon>Bacteria</taxon>
        <taxon>Pseudomonadati</taxon>
        <taxon>Thermodesulfobacteriota</taxon>
        <taxon>Desulfovibrionia</taxon>
        <taxon>Desulfovibrionales</taxon>
        <taxon>Desulfomicrobiaceae</taxon>
        <taxon>Desulfomicrobium</taxon>
    </lineage>
</organism>
<keyword evidence="6" id="KW-0547">Nucleotide-binding</keyword>
<keyword evidence="18" id="KW-1185">Reference proteome</keyword>
<feature type="transmembrane region" description="Helical" evidence="15">
    <location>
        <begin position="277"/>
        <end position="303"/>
    </location>
</feature>
<sequence>MTEFSGNEHRTWHVLPVSEVLAALGSRAGGLAAAQARHRLGACGPNEISASEGVSLWRLLLAQFRSLIVWILVVAAIVSGILGEAVDAFAILAIVVLNAAMGFYQEYNAEKSIAALRRMAAPQAKVLRDGRVTAVAASEVVPGDVLALEAGDLVAADARLLASTAFSCVESALTGESEAVDKDAGAACACETPLADRLNMVFMGTSVATGTARAVVTATGMGTELGRIAQLIETGEEDTPLQKKLDAFGRVLIWATLGIVALLFLLGYLRGSAPFELFLGAVSLAVAAVPEGLPAVVTVALALGVSRMARRRALVRSPPAVETLGSTTVICTDKTGTLTAGEMTVRALYVAGQAFEVTGEGYAPDGEVLAGGGAPDVRQREVLLELASVLLGCNNARLAEKDGMWSAVGDPTEAAMLAAGAKAGGDPDGFDAAMPRVHEIPFDSDRKLSTVVRRMPDGTARALVNGAPDVLLERCTRILAPEGVRPMTDGDRRNIAAQNAAMASQALRVLGSARRDLDDAVLSAALARECSGPASHPSDPSPHAPNAIEQGLTFIGLCGMYDPPRPEAGEAVARCRAAGIRVVMITGDHPHTAAAIARELGISAEGQAVSGAELNAMSDEELARRVAGIDVYARVTAEHKLRVIRAWKEGGAVVAMTGDGVNDAPAVKGADIGIAMGRSGTEVTRQASDMVITDDNFATIVDAVEEGRGIFDNIRKTLQYLLAGNTGELLLMAVCVIIGLPVPLLPIHLLWINLVTDGLPALCLATDPIDPEVMQRRPRSRTEGITDGSFLGGMFLTGVLTASVAFAAYLLALDGGSVETARSWAFTVLVVAELLRSFGARSATRPVWRASVTSNMNLLLVVALTLGAQVLSQHNELLGRFLKTVHIPAADAVLLFALGAIPLLVLEGVKVMGRVFSERGMKS</sequence>
<feature type="transmembrane region" description="Helical" evidence="15">
    <location>
        <begin position="251"/>
        <end position="271"/>
    </location>
</feature>
<feature type="transmembrane region" description="Helical" evidence="15">
    <location>
        <begin position="88"/>
        <end position="107"/>
    </location>
</feature>
<feature type="transmembrane region" description="Helical" evidence="15">
    <location>
        <begin position="790"/>
        <end position="812"/>
    </location>
</feature>
<dbReference type="GO" id="GO:0016020">
    <property type="term" value="C:membrane"/>
    <property type="evidence" value="ECO:0007669"/>
    <property type="project" value="InterPro"/>
</dbReference>
<evidence type="ECO:0000313" key="18">
    <source>
        <dbReference type="Proteomes" id="UP000198635"/>
    </source>
</evidence>
<dbReference type="GO" id="GO:0012505">
    <property type="term" value="C:endomembrane system"/>
    <property type="evidence" value="ECO:0007669"/>
    <property type="project" value="UniProtKB-SubCell"/>
</dbReference>
<accession>A0A1I3TD39</accession>
<keyword evidence="5" id="KW-0479">Metal-binding</keyword>
<keyword evidence="9" id="KW-1278">Translocase</keyword>
<keyword evidence="12" id="KW-0406">Ion transport</keyword>
<feature type="transmembrane region" description="Helical" evidence="15">
    <location>
        <begin position="720"/>
        <end position="742"/>
    </location>
</feature>
<dbReference type="Pfam" id="PF00690">
    <property type="entry name" value="Cation_ATPase_N"/>
    <property type="match status" value="1"/>
</dbReference>
<dbReference type="Pfam" id="PF13246">
    <property type="entry name" value="Cation_ATPase"/>
    <property type="match status" value="1"/>
</dbReference>
<keyword evidence="11" id="KW-0186">Copper</keyword>
<dbReference type="InterPro" id="IPR023298">
    <property type="entry name" value="ATPase_P-typ_TM_dom_sf"/>
</dbReference>
<dbReference type="EMBL" id="FORX01000005">
    <property type="protein sequence ID" value="SFJ68520.1"/>
    <property type="molecule type" value="Genomic_DNA"/>
</dbReference>
<evidence type="ECO:0000256" key="9">
    <source>
        <dbReference type="ARBA" id="ARBA00022967"/>
    </source>
</evidence>
<feature type="transmembrane region" description="Helical" evidence="15">
    <location>
        <begin position="855"/>
        <end position="872"/>
    </location>
</feature>
<evidence type="ECO:0000256" key="8">
    <source>
        <dbReference type="ARBA" id="ARBA00022840"/>
    </source>
</evidence>
<feature type="transmembrane region" description="Helical" evidence="15">
    <location>
        <begin position="892"/>
        <end position="913"/>
    </location>
</feature>
<proteinExistence type="predicted"/>
<evidence type="ECO:0000256" key="7">
    <source>
        <dbReference type="ARBA" id="ARBA00022796"/>
    </source>
</evidence>
<dbReference type="RefSeq" id="WP_092373681.1">
    <property type="nucleotide sequence ID" value="NZ_FORX01000005.1"/>
</dbReference>
<dbReference type="Gene3D" id="1.20.1110.10">
    <property type="entry name" value="Calcium-transporting ATPase, transmembrane domain"/>
    <property type="match status" value="1"/>
</dbReference>
<dbReference type="InterPro" id="IPR044492">
    <property type="entry name" value="P_typ_ATPase_HD_dom"/>
</dbReference>
<dbReference type="GO" id="GO:0016887">
    <property type="term" value="F:ATP hydrolysis activity"/>
    <property type="evidence" value="ECO:0007669"/>
    <property type="project" value="InterPro"/>
</dbReference>
<dbReference type="PRINTS" id="PR00119">
    <property type="entry name" value="CATATPASE"/>
</dbReference>
<keyword evidence="8" id="KW-0067">ATP-binding</keyword>
<dbReference type="SUPFAM" id="SSF56784">
    <property type="entry name" value="HAD-like"/>
    <property type="match status" value="1"/>
</dbReference>
<dbReference type="GO" id="GO:0140581">
    <property type="term" value="F:P-type monovalent copper transporter activity"/>
    <property type="evidence" value="ECO:0007669"/>
    <property type="project" value="UniProtKB-EC"/>
</dbReference>
<evidence type="ECO:0000256" key="12">
    <source>
        <dbReference type="ARBA" id="ARBA00023065"/>
    </source>
</evidence>
<feature type="transmembrane region" description="Helical" evidence="15">
    <location>
        <begin position="64"/>
        <end position="82"/>
    </location>
</feature>
<dbReference type="InterPro" id="IPR018303">
    <property type="entry name" value="ATPase_P-typ_P_site"/>
</dbReference>
<protein>
    <recommendedName>
        <fullName evidence="2">P-type Cu(+) transporter</fullName>
        <ecNumber evidence="2">7.2.2.8</ecNumber>
    </recommendedName>
</protein>
<gene>
    <name evidence="17" type="ORF">SAMN04488082_105174</name>
</gene>
<evidence type="ECO:0000256" key="1">
    <source>
        <dbReference type="ARBA" id="ARBA00004127"/>
    </source>
</evidence>
<keyword evidence="10 15" id="KW-1133">Transmembrane helix</keyword>
<dbReference type="SUPFAM" id="SSF81653">
    <property type="entry name" value="Calcium ATPase, transduction domain A"/>
    <property type="match status" value="1"/>
</dbReference>
<evidence type="ECO:0000256" key="11">
    <source>
        <dbReference type="ARBA" id="ARBA00023008"/>
    </source>
</evidence>
<dbReference type="InterPro" id="IPR001757">
    <property type="entry name" value="P_typ_ATPase"/>
</dbReference>
<dbReference type="NCBIfam" id="TIGR01494">
    <property type="entry name" value="ATPase_P-type"/>
    <property type="match status" value="2"/>
</dbReference>
<dbReference type="GO" id="GO:0005524">
    <property type="term" value="F:ATP binding"/>
    <property type="evidence" value="ECO:0007669"/>
    <property type="project" value="UniProtKB-KW"/>
</dbReference>
<evidence type="ECO:0000259" key="16">
    <source>
        <dbReference type="SMART" id="SM00831"/>
    </source>
</evidence>
<dbReference type="FunFam" id="3.40.50.1000:FF:000144">
    <property type="entry name" value="copper-transporting ATPase 1 isoform X2"/>
    <property type="match status" value="1"/>
</dbReference>
<dbReference type="InterPro" id="IPR036412">
    <property type="entry name" value="HAD-like_sf"/>
</dbReference>
<evidence type="ECO:0000256" key="14">
    <source>
        <dbReference type="ARBA" id="ARBA00049289"/>
    </source>
</evidence>
<evidence type="ECO:0000313" key="17">
    <source>
        <dbReference type="EMBL" id="SFJ68520.1"/>
    </source>
</evidence>
<keyword evidence="13 15" id="KW-0472">Membrane</keyword>
<feature type="domain" description="Cation-transporting P-type ATPase N-terminal" evidence="16">
    <location>
        <begin position="11"/>
        <end position="84"/>
    </location>
</feature>
<dbReference type="Proteomes" id="UP000198635">
    <property type="component" value="Unassembled WGS sequence"/>
</dbReference>
<dbReference type="SUPFAM" id="SSF81660">
    <property type="entry name" value="Metal cation-transporting ATPase, ATP-binding domain N"/>
    <property type="match status" value="1"/>
</dbReference>
<dbReference type="InterPro" id="IPR059000">
    <property type="entry name" value="ATPase_P-type_domA"/>
</dbReference>
<keyword evidence="4 15" id="KW-0812">Transmembrane</keyword>
<dbReference type="Pfam" id="PF00122">
    <property type="entry name" value="E1-E2_ATPase"/>
    <property type="match status" value="1"/>
</dbReference>
<dbReference type="SUPFAM" id="SSF81665">
    <property type="entry name" value="Calcium ATPase, transmembrane domain M"/>
    <property type="match status" value="1"/>
</dbReference>
<evidence type="ECO:0000256" key="13">
    <source>
        <dbReference type="ARBA" id="ARBA00023136"/>
    </source>
</evidence>
<dbReference type="InterPro" id="IPR023299">
    <property type="entry name" value="ATPase_P-typ_cyto_dom_N"/>
</dbReference>
<evidence type="ECO:0000256" key="5">
    <source>
        <dbReference type="ARBA" id="ARBA00022723"/>
    </source>
</evidence>
<evidence type="ECO:0000256" key="2">
    <source>
        <dbReference type="ARBA" id="ARBA00012517"/>
    </source>
</evidence>
<dbReference type="InterPro" id="IPR008250">
    <property type="entry name" value="ATPase_P-typ_transduc_dom_A_sf"/>
</dbReference>
<comment type="subcellular location">
    <subcellularLocation>
        <location evidence="1">Endomembrane system</location>
        <topology evidence="1">Multi-pass membrane protein</topology>
    </subcellularLocation>
</comment>
<evidence type="ECO:0000256" key="10">
    <source>
        <dbReference type="ARBA" id="ARBA00022989"/>
    </source>
</evidence>
<dbReference type="Pfam" id="PF00689">
    <property type="entry name" value="Cation_ATPase_C"/>
    <property type="match status" value="1"/>
</dbReference>
<dbReference type="STRING" id="52560.SAMN04488082_105174"/>
<dbReference type="PROSITE" id="PS00154">
    <property type="entry name" value="ATPASE_E1_E2"/>
    <property type="match status" value="1"/>
</dbReference>
<dbReference type="AlphaFoldDB" id="A0A1I3TD39"/>
<name>A0A1I3TD39_9BACT</name>